<sequence length="100" mass="11537">MKRVILRSLGDVKEPVRHDRLDVKSNRTKDDKKLLAKVAEKIYWQASPHFYGSTFENCTEEELAAERYPSAESETPVKKLRRCNAKHQKKIPNVKVGSNV</sequence>
<organism evidence="1 2">
    <name type="scientific">Ceratitis capitata</name>
    <name type="common">Mediterranean fruit fly</name>
    <name type="synonym">Tephritis capitata</name>
    <dbReference type="NCBI Taxonomy" id="7213"/>
    <lineage>
        <taxon>Eukaryota</taxon>
        <taxon>Metazoa</taxon>
        <taxon>Ecdysozoa</taxon>
        <taxon>Arthropoda</taxon>
        <taxon>Hexapoda</taxon>
        <taxon>Insecta</taxon>
        <taxon>Pterygota</taxon>
        <taxon>Neoptera</taxon>
        <taxon>Endopterygota</taxon>
        <taxon>Diptera</taxon>
        <taxon>Brachycera</taxon>
        <taxon>Muscomorpha</taxon>
        <taxon>Tephritoidea</taxon>
        <taxon>Tephritidae</taxon>
        <taxon>Ceratitis</taxon>
        <taxon>Ceratitis</taxon>
    </lineage>
</organism>
<evidence type="ECO:0000313" key="2">
    <source>
        <dbReference type="Proteomes" id="UP000606786"/>
    </source>
</evidence>
<dbReference type="AlphaFoldDB" id="A0A811U7S9"/>
<keyword evidence="2" id="KW-1185">Reference proteome</keyword>
<reference evidence="1" key="1">
    <citation type="submission" date="2020-11" db="EMBL/GenBank/DDBJ databases">
        <authorList>
            <person name="Whitehead M."/>
        </authorList>
    </citation>
    <scope>NUCLEOTIDE SEQUENCE</scope>
    <source>
        <strain evidence="1">EGII</strain>
    </source>
</reference>
<dbReference type="Proteomes" id="UP000606786">
    <property type="component" value="Unassembled WGS sequence"/>
</dbReference>
<comment type="caution">
    <text evidence="1">The sequence shown here is derived from an EMBL/GenBank/DDBJ whole genome shotgun (WGS) entry which is preliminary data.</text>
</comment>
<evidence type="ECO:0000313" key="1">
    <source>
        <dbReference type="EMBL" id="CAD6993335.1"/>
    </source>
</evidence>
<accession>A0A811U7S9</accession>
<dbReference type="EMBL" id="CAJHJT010000001">
    <property type="protein sequence ID" value="CAD6993335.1"/>
    <property type="molecule type" value="Genomic_DNA"/>
</dbReference>
<proteinExistence type="predicted"/>
<protein>
    <submittedName>
        <fullName evidence="1">(Mediterranean fruit fly) hypothetical protein</fullName>
    </submittedName>
</protein>
<name>A0A811U7S9_CERCA</name>
<gene>
    <name evidence="1" type="ORF">CCAP1982_LOCUS2151</name>
</gene>